<dbReference type="OrthoDB" id="1306371at2759"/>
<dbReference type="PaxDb" id="4097-A0A1S3Y6F0"/>
<accession>A0A1S3Y6F0</accession>
<reference evidence="2" key="1">
    <citation type="submission" date="2025-08" db="UniProtKB">
        <authorList>
            <consortium name="RefSeq"/>
        </authorList>
    </citation>
    <scope>IDENTIFICATION</scope>
</reference>
<evidence type="ECO:0000313" key="2">
    <source>
        <dbReference type="RefSeq" id="XP_016447685.1"/>
    </source>
</evidence>
<sequence length="163" mass="18671">MAAINNHFSFIFLLLTLIFSLQIHARESQFLNKISSNYNAEKKTQVVIPDKEQEPNFLPENENNGYGIYGHESSQLPLSTTTTNDVEKPYKEINPTTTLTNNIHNSKYLPKNYNHVAYVTVLKNDDDNNNNDEEYKNTGSINNKYYTGGSTNNKNYNGEYYIG</sequence>
<dbReference type="STRING" id="4097.A0A1S3Y6F0"/>
<dbReference type="PANTHER" id="PTHR35274">
    <property type="entry name" value="E6-LIKE PROTEIN"/>
    <property type="match status" value="1"/>
</dbReference>
<feature type="chain" id="PRO_5010288384" evidence="1">
    <location>
        <begin position="26"/>
        <end position="163"/>
    </location>
</feature>
<proteinExistence type="predicted"/>
<keyword evidence="1" id="KW-0732">Signal</keyword>
<evidence type="ECO:0000256" key="1">
    <source>
        <dbReference type="SAM" id="SignalP"/>
    </source>
</evidence>
<dbReference type="PANTHER" id="PTHR35274:SF2">
    <property type="entry name" value="E6-LIKE PROTEIN"/>
    <property type="match status" value="1"/>
</dbReference>
<dbReference type="KEGG" id="nta:107772719"/>
<gene>
    <name evidence="2" type="primary">LOC107772719</name>
</gene>
<name>A0A1S3Y6F0_TOBAC</name>
<feature type="non-terminal residue" evidence="2">
    <location>
        <position position="163"/>
    </location>
</feature>
<dbReference type="InterPro" id="IPR040290">
    <property type="entry name" value="Prot_E6-like"/>
</dbReference>
<dbReference type="OMA" id="GQYYNND"/>
<dbReference type="RefSeq" id="XP_016447685.1">
    <property type="nucleotide sequence ID" value="XM_016592199.1"/>
</dbReference>
<dbReference type="AlphaFoldDB" id="A0A1S3Y6F0"/>
<feature type="signal peptide" evidence="1">
    <location>
        <begin position="1"/>
        <end position="25"/>
    </location>
</feature>
<protein>
    <submittedName>
        <fullName evidence="2">Protein E6-like</fullName>
    </submittedName>
</protein>
<organism evidence="2">
    <name type="scientific">Nicotiana tabacum</name>
    <name type="common">Common tobacco</name>
    <dbReference type="NCBI Taxonomy" id="4097"/>
    <lineage>
        <taxon>Eukaryota</taxon>
        <taxon>Viridiplantae</taxon>
        <taxon>Streptophyta</taxon>
        <taxon>Embryophyta</taxon>
        <taxon>Tracheophyta</taxon>
        <taxon>Spermatophyta</taxon>
        <taxon>Magnoliopsida</taxon>
        <taxon>eudicotyledons</taxon>
        <taxon>Gunneridae</taxon>
        <taxon>Pentapetalae</taxon>
        <taxon>asterids</taxon>
        <taxon>lamiids</taxon>
        <taxon>Solanales</taxon>
        <taxon>Solanaceae</taxon>
        <taxon>Nicotianoideae</taxon>
        <taxon>Nicotianeae</taxon>
        <taxon>Nicotiana</taxon>
    </lineage>
</organism>